<organism evidence="2 3">
    <name type="scientific">Tetrapyrgos nigripes</name>
    <dbReference type="NCBI Taxonomy" id="182062"/>
    <lineage>
        <taxon>Eukaryota</taxon>
        <taxon>Fungi</taxon>
        <taxon>Dikarya</taxon>
        <taxon>Basidiomycota</taxon>
        <taxon>Agaricomycotina</taxon>
        <taxon>Agaricomycetes</taxon>
        <taxon>Agaricomycetidae</taxon>
        <taxon>Agaricales</taxon>
        <taxon>Marasmiineae</taxon>
        <taxon>Marasmiaceae</taxon>
        <taxon>Tetrapyrgos</taxon>
    </lineage>
</organism>
<dbReference type="Pfam" id="PF12937">
    <property type="entry name" value="F-box-like"/>
    <property type="match status" value="1"/>
</dbReference>
<reference evidence="2 3" key="1">
    <citation type="journal article" date="2020" name="ISME J.">
        <title>Uncovering the hidden diversity of litter-decomposition mechanisms in mushroom-forming fungi.</title>
        <authorList>
            <person name="Floudas D."/>
            <person name="Bentzer J."/>
            <person name="Ahren D."/>
            <person name="Johansson T."/>
            <person name="Persson P."/>
            <person name="Tunlid A."/>
        </authorList>
    </citation>
    <scope>NUCLEOTIDE SEQUENCE [LARGE SCALE GENOMIC DNA]</scope>
    <source>
        <strain evidence="2 3">CBS 291.85</strain>
    </source>
</reference>
<name>A0A8H5CN07_9AGAR</name>
<dbReference type="Gene3D" id="3.80.10.10">
    <property type="entry name" value="Ribonuclease Inhibitor"/>
    <property type="match status" value="1"/>
</dbReference>
<accession>A0A8H5CN07</accession>
<dbReference type="OrthoDB" id="3266451at2759"/>
<protein>
    <recommendedName>
        <fullName evidence="1">F-box domain-containing protein</fullName>
    </recommendedName>
</protein>
<proteinExistence type="predicted"/>
<dbReference type="InterPro" id="IPR032675">
    <property type="entry name" value="LRR_dom_sf"/>
</dbReference>
<dbReference type="SUPFAM" id="SSF52047">
    <property type="entry name" value="RNI-like"/>
    <property type="match status" value="1"/>
</dbReference>
<keyword evidence="3" id="KW-1185">Reference proteome</keyword>
<dbReference type="InterPro" id="IPR036047">
    <property type="entry name" value="F-box-like_dom_sf"/>
</dbReference>
<dbReference type="SUPFAM" id="SSF81383">
    <property type="entry name" value="F-box domain"/>
    <property type="match status" value="1"/>
</dbReference>
<gene>
    <name evidence="2" type="ORF">D9758_012327</name>
</gene>
<dbReference type="EMBL" id="JAACJM010000127">
    <property type="protein sequence ID" value="KAF5344259.1"/>
    <property type="molecule type" value="Genomic_DNA"/>
</dbReference>
<dbReference type="Proteomes" id="UP000559256">
    <property type="component" value="Unassembled WGS sequence"/>
</dbReference>
<sequence length="414" mass="46414">MLCQKCSTAILPEQPVQDHFFPNIEQLLRHQYAPSSSYDTQISHFLQKSEEELQSCMAQITLLTQRGDTLRVDVEKARALLAPAPIRKLPNEMLLEVFAYLMPQSVFKRGHLALTQVCQRWRYLARETPRLWAYVPILMKPPPTPTTTTQNLLINLQQHLQLAGAVPLEIDIRATSLDDARLQEVMSRSSQWKTLRVLFKLGSGELIPRVTHLPSLETLEILQCEDMTFMKILLKSSPRLHTLRLGAVRGDVLAHVPWNQITKLTVNRRSCVALFREPGRCSKLESLQIAYANIIQRTSSPHTIITPQSATSLRKLALGFNAAKNSQHVADSDYTLAVDVMSSLTVPKLGTLEVSYADSDTKIMTKPPSSLASKISETLHRSGCLLTTLVLNDVTFSDDDILTILTHTPSPLPL</sequence>
<dbReference type="PROSITE" id="PS50181">
    <property type="entry name" value="FBOX"/>
    <property type="match status" value="1"/>
</dbReference>
<evidence type="ECO:0000259" key="1">
    <source>
        <dbReference type="PROSITE" id="PS50181"/>
    </source>
</evidence>
<dbReference type="InterPro" id="IPR001810">
    <property type="entry name" value="F-box_dom"/>
</dbReference>
<dbReference type="Gene3D" id="1.20.1280.50">
    <property type="match status" value="1"/>
</dbReference>
<feature type="domain" description="F-box" evidence="1">
    <location>
        <begin position="83"/>
        <end position="135"/>
    </location>
</feature>
<dbReference type="AlphaFoldDB" id="A0A8H5CN07"/>
<comment type="caution">
    <text evidence="2">The sequence shown here is derived from an EMBL/GenBank/DDBJ whole genome shotgun (WGS) entry which is preliminary data.</text>
</comment>
<evidence type="ECO:0000313" key="2">
    <source>
        <dbReference type="EMBL" id="KAF5344259.1"/>
    </source>
</evidence>
<evidence type="ECO:0000313" key="3">
    <source>
        <dbReference type="Proteomes" id="UP000559256"/>
    </source>
</evidence>